<comment type="caution">
    <text evidence="2">The sequence shown here is derived from an EMBL/GenBank/DDBJ whole genome shotgun (WGS) entry which is preliminary data.</text>
</comment>
<evidence type="ECO:0000313" key="3">
    <source>
        <dbReference type="Proteomes" id="UP001148312"/>
    </source>
</evidence>
<proteinExistence type="predicted"/>
<evidence type="ECO:0000256" key="1">
    <source>
        <dbReference type="SAM" id="MobiDB-lite"/>
    </source>
</evidence>
<feature type="region of interest" description="Disordered" evidence="1">
    <location>
        <begin position="123"/>
        <end position="155"/>
    </location>
</feature>
<dbReference type="GeneID" id="81622075"/>
<gene>
    <name evidence="2" type="ORF">N7539_002223</name>
</gene>
<organism evidence="2 3">
    <name type="scientific">Penicillium diatomitis</name>
    <dbReference type="NCBI Taxonomy" id="2819901"/>
    <lineage>
        <taxon>Eukaryota</taxon>
        <taxon>Fungi</taxon>
        <taxon>Dikarya</taxon>
        <taxon>Ascomycota</taxon>
        <taxon>Pezizomycotina</taxon>
        <taxon>Eurotiomycetes</taxon>
        <taxon>Eurotiomycetidae</taxon>
        <taxon>Eurotiales</taxon>
        <taxon>Aspergillaceae</taxon>
        <taxon>Penicillium</taxon>
    </lineage>
</organism>
<keyword evidence="3" id="KW-1185">Reference proteome</keyword>
<accession>A0A9X0C0D9</accession>
<reference evidence="2" key="2">
    <citation type="journal article" date="2023" name="IMA Fungus">
        <title>Comparative genomic study of the Penicillium genus elucidates a diverse pangenome and 15 lateral gene transfer events.</title>
        <authorList>
            <person name="Petersen C."/>
            <person name="Sorensen T."/>
            <person name="Nielsen M.R."/>
            <person name="Sondergaard T.E."/>
            <person name="Sorensen J.L."/>
            <person name="Fitzpatrick D.A."/>
            <person name="Frisvad J.C."/>
            <person name="Nielsen K.L."/>
        </authorList>
    </citation>
    <scope>NUCLEOTIDE SEQUENCE</scope>
    <source>
        <strain evidence="2">IBT 30728</strain>
    </source>
</reference>
<protein>
    <submittedName>
        <fullName evidence="2">Uncharacterized protein</fullName>
    </submittedName>
</protein>
<dbReference type="RefSeq" id="XP_056793857.1">
    <property type="nucleotide sequence ID" value="XM_056931826.1"/>
</dbReference>
<sequence>MARPTGLSPLALVTLDQTDFELPSTSVFGNAAIIHSLLRGLTLTTLEIWSKGLSFIAIGRYCDRANRTYRSSKETDGERHLAPVLPPEAWLDYQVVAGRKLTCSVHLGRIAIQDGASVFRSRPDSERFTQVEEDERPHAKGAHERLNDDVTITRD</sequence>
<dbReference type="Proteomes" id="UP001148312">
    <property type="component" value="Unassembled WGS sequence"/>
</dbReference>
<reference evidence="2" key="1">
    <citation type="submission" date="2022-12" db="EMBL/GenBank/DDBJ databases">
        <authorList>
            <person name="Petersen C."/>
        </authorList>
    </citation>
    <scope>NUCLEOTIDE SEQUENCE</scope>
    <source>
        <strain evidence="2">IBT 30728</strain>
    </source>
</reference>
<evidence type="ECO:0000313" key="2">
    <source>
        <dbReference type="EMBL" id="KAJ5493477.1"/>
    </source>
</evidence>
<name>A0A9X0C0D9_9EURO</name>
<dbReference type="EMBL" id="JAPWDQ010000002">
    <property type="protein sequence ID" value="KAJ5493477.1"/>
    <property type="molecule type" value="Genomic_DNA"/>
</dbReference>
<dbReference type="AlphaFoldDB" id="A0A9X0C0D9"/>